<dbReference type="Proteomes" id="UP000294692">
    <property type="component" value="Unassembled WGS sequence"/>
</dbReference>
<organism evidence="1 2">
    <name type="scientific">Paracandidimonas soli</name>
    <dbReference type="NCBI Taxonomy" id="1917182"/>
    <lineage>
        <taxon>Bacteria</taxon>
        <taxon>Pseudomonadati</taxon>
        <taxon>Pseudomonadota</taxon>
        <taxon>Betaproteobacteria</taxon>
        <taxon>Burkholderiales</taxon>
        <taxon>Alcaligenaceae</taxon>
        <taxon>Paracandidimonas</taxon>
    </lineage>
</organism>
<dbReference type="Pfam" id="PF10076">
    <property type="entry name" value="Phage_Mu_Gp48"/>
    <property type="match status" value="1"/>
</dbReference>
<dbReference type="InterPro" id="IPR018755">
    <property type="entry name" value="Phage_Mu_Gp48"/>
</dbReference>
<gene>
    <name evidence="1" type="ORF">EV686_110124</name>
</gene>
<reference evidence="1 2" key="1">
    <citation type="submission" date="2019-03" db="EMBL/GenBank/DDBJ databases">
        <title>Genomic Encyclopedia of Type Strains, Phase IV (KMG-IV): sequencing the most valuable type-strain genomes for metagenomic binning, comparative biology and taxonomic classification.</title>
        <authorList>
            <person name="Goeker M."/>
        </authorList>
    </citation>
    <scope>NUCLEOTIDE SEQUENCE [LARGE SCALE GENOMIC DNA]</scope>
    <source>
        <strain evidence="1 2">DSM 100048</strain>
    </source>
</reference>
<dbReference type="OrthoDB" id="6592844at2"/>
<dbReference type="EMBL" id="SMBX01000010">
    <property type="protein sequence ID" value="TCU93956.1"/>
    <property type="molecule type" value="Genomic_DNA"/>
</dbReference>
<evidence type="ECO:0000313" key="2">
    <source>
        <dbReference type="Proteomes" id="UP000294692"/>
    </source>
</evidence>
<evidence type="ECO:0000313" key="1">
    <source>
        <dbReference type="EMBL" id="TCU93956.1"/>
    </source>
</evidence>
<sequence length="199" mass="22704">MGVKTEGDYYRQLLQLLPLGPAWDSDLNPGVHGVLRAAAREFARIDARADDLLGEMVPTGVRELLPDWERVMGLPDRCTAVQPQFWQRRAEVVRRFGAVGEQRPAYFIQIAALMGYPGARVIEHRAPRFGRSRFGAARWGTWGQQFIWTLQLGMRQARGLRWGAAMWGNRFGVIPGDEIECVIRRYAPSHTVVFFEYET</sequence>
<protein>
    <submittedName>
        <fullName evidence="1">Uncharacterized protein YmfQ (DUF2313 family)</fullName>
    </submittedName>
</protein>
<dbReference type="RefSeq" id="WP_132477994.1">
    <property type="nucleotide sequence ID" value="NZ_SMBX01000010.1"/>
</dbReference>
<comment type="caution">
    <text evidence="1">The sequence shown here is derived from an EMBL/GenBank/DDBJ whole genome shotgun (WGS) entry which is preliminary data.</text>
</comment>
<dbReference type="AlphaFoldDB" id="A0A4R3UQ58"/>
<keyword evidence="2" id="KW-1185">Reference proteome</keyword>
<accession>A0A4R3UQ58</accession>
<proteinExistence type="predicted"/>
<name>A0A4R3UQ58_9BURK</name>